<feature type="region of interest" description="Disordered" evidence="7">
    <location>
        <begin position="93"/>
        <end position="125"/>
    </location>
</feature>
<evidence type="ECO:0000256" key="1">
    <source>
        <dbReference type="ARBA" id="ARBA00004162"/>
    </source>
</evidence>
<comment type="subcellular location">
    <subcellularLocation>
        <location evidence="1">Cell membrane</location>
        <topology evidence="1">Single-pass membrane protein</topology>
    </subcellularLocation>
</comment>
<name>A0AB39KRN1_9CAUL</name>
<organism evidence="9">
    <name type="scientific">Caulobacter sp. 73W</name>
    <dbReference type="NCBI Taxonomy" id="3161137"/>
    <lineage>
        <taxon>Bacteria</taxon>
        <taxon>Pseudomonadati</taxon>
        <taxon>Pseudomonadota</taxon>
        <taxon>Alphaproteobacteria</taxon>
        <taxon>Caulobacterales</taxon>
        <taxon>Caulobacteraceae</taxon>
        <taxon>Caulobacter</taxon>
    </lineage>
</organism>
<evidence type="ECO:0000256" key="2">
    <source>
        <dbReference type="ARBA" id="ARBA00010265"/>
    </source>
</evidence>
<accession>A0AB39KRN1</accession>
<dbReference type="AlphaFoldDB" id="A0AB39KRN1"/>
<keyword evidence="3" id="KW-1003">Cell membrane</keyword>
<dbReference type="InterPro" id="IPR047695">
    <property type="entry name" value="T4SS_VirB10/PtlG"/>
</dbReference>
<proteinExistence type="inferred from homology"/>
<keyword evidence="6 8" id="KW-0472">Membrane</keyword>
<evidence type="ECO:0000256" key="8">
    <source>
        <dbReference type="SAM" id="Phobius"/>
    </source>
</evidence>
<reference evidence="9" key="1">
    <citation type="submission" date="2024-06" db="EMBL/GenBank/DDBJ databases">
        <title>Caulobacter inopinatus, sp. nov.</title>
        <authorList>
            <person name="Donachie S.P."/>
        </authorList>
    </citation>
    <scope>NUCLEOTIDE SEQUENCE</scope>
    <source>
        <strain evidence="9">73W</strain>
    </source>
</reference>
<evidence type="ECO:0000256" key="7">
    <source>
        <dbReference type="SAM" id="MobiDB-lite"/>
    </source>
</evidence>
<dbReference type="EMBL" id="CP158375">
    <property type="protein sequence ID" value="XDO96222.1"/>
    <property type="molecule type" value="Genomic_DNA"/>
</dbReference>
<feature type="transmembrane region" description="Helical" evidence="8">
    <location>
        <begin position="34"/>
        <end position="55"/>
    </location>
</feature>
<dbReference type="RefSeq" id="WP_369059076.1">
    <property type="nucleotide sequence ID" value="NZ_CP158375.1"/>
</dbReference>
<feature type="compositionally biased region" description="Basic and acidic residues" evidence="7">
    <location>
        <begin position="1"/>
        <end position="12"/>
    </location>
</feature>
<dbReference type="Pfam" id="PF03743">
    <property type="entry name" value="TrbI"/>
    <property type="match status" value="1"/>
</dbReference>
<evidence type="ECO:0000256" key="5">
    <source>
        <dbReference type="ARBA" id="ARBA00022989"/>
    </source>
</evidence>
<dbReference type="InterPro" id="IPR005498">
    <property type="entry name" value="T4SS_VirB10/TraB/TrbI"/>
</dbReference>
<gene>
    <name evidence="9" type="primary">virB10</name>
    <name evidence="9" type="ORF">ABOZ73_15790</name>
</gene>
<comment type="similarity">
    <text evidence="2">Belongs to the TrbI/VirB10 family.</text>
</comment>
<keyword evidence="5 8" id="KW-1133">Transmembrane helix</keyword>
<feature type="region of interest" description="Disordered" evidence="7">
    <location>
        <begin position="1"/>
        <end position="25"/>
    </location>
</feature>
<protein>
    <submittedName>
        <fullName evidence="9">Type IV secretion system protein VirB10</fullName>
    </submittedName>
</protein>
<dbReference type="InterPro" id="IPR042217">
    <property type="entry name" value="T4SS_VirB10/TrbI"/>
</dbReference>
<dbReference type="CDD" id="cd16429">
    <property type="entry name" value="VirB10"/>
    <property type="match status" value="1"/>
</dbReference>
<sequence>MSGDDDKPRVDEVSPTPLDRGATPVAGDYGASRYGRAAAIVVLAAVCGLLILAPWKRRPEAEAAKPPAPRQTVAFEPAREGLAPQTMELFDGEEASELQSTEPDPVGAAPAEATTSAPVPRPPSVLAWSASSRAVERVPEGRSARADGVAGDVRDAIDDPYARLRRSEEIETARARRIGDRNLLLTAGAAIPCTLQTAMDSSLPGQVSCIVGRDVWSEAGTVALLEKGSKVLGEYRRGLNTGEGRLFVMWTRVVTPGGVAVDLASPGADALGRAGFGGDIERHFWRRFGGAVLLSIVDAAPAAALDDGSGRGMARLPSQAAAIAVDRSIDIAPTLRKAQGSLVSIMVAKDLDFSSVYAVSDGHRRGAP</sequence>
<dbReference type="Gene3D" id="2.40.128.260">
    <property type="entry name" value="Type IV secretion system, VirB10/TraB/TrbI"/>
    <property type="match status" value="2"/>
</dbReference>
<evidence type="ECO:0000313" key="9">
    <source>
        <dbReference type="EMBL" id="XDO96222.1"/>
    </source>
</evidence>
<evidence type="ECO:0000256" key="4">
    <source>
        <dbReference type="ARBA" id="ARBA00022692"/>
    </source>
</evidence>
<dbReference type="NCBIfam" id="NF038091">
    <property type="entry name" value="T4SS_VirB10"/>
    <property type="match status" value="1"/>
</dbReference>
<dbReference type="GO" id="GO:0005886">
    <property type="term" value="C:plasma membrane"/>
    <property type="evidence" value="ECO:0007669"/>
    <property type="project" value="UniProtKB-SubCell"/>
</dbReference>
<evidence type="ECO:0000256" key="6">
    <source>
        <dbReference type="ARBA" id="ARBA00023136"/>
    </source>
</evidence>
<evidence type="ECO:0000256" key="3">
    <source>
        <dbReference type="ARBA" id="ARBA00022475"/>
    </source>
</evidence>
<keyword evidence="4 8" id="KW-0812">Transmembrane</keyword>